<comment type="caution">
    <text evidence="7">The sequence shown here is derived from an EMBL/GenBank/DDBJ whole genome shotgun (WGS) entry which is preliminary data.</text>
</comment>
<dbReference type="GO" id="GO:0008767">
    <property type="term" value="F:UDP-galactopyranose mutase activity"/>
    <property type="evidence" value="ECO:0007669"/>
    <property type="project" value="UniProtKB-EC"/>
</dbReference>
<dbReference type="Proteomes" id="UP001221686">
    <property type="component" value="Unassembled WGS sequence"/>
</dbReference>
<dbReference type="PANTHER" id="PTHR21197">
    <property type="entry name" value="UDP-GALACTOPYRANOSE MUTASE"/>
    <property type="match status" value="1"/>
</dbReference>
<feature type="domain" description="UDP-galactopyranose mutase C-terminal" evidence="6">
    <location>
        <begin position="147"/>
        <end position="343"/>
    </location>
</feature>
<comment type="similarity">
    <text evidence="2">Belongs to the UDP-galactopyranose/dTDP-fucopyranose mutase family.</text>
</comment>
<evidence type="ECO:0000256" key="4">
    <source>
        <dbReference type="ARBA" id="ARBA00022827"/>
    </source>
</evidence>
<evidence type="ECO:0000256" key="1">
    <source>
        <dbReference type="ARBA" id="ARBA00001974"/>
    </source>
</evidence>
<dbReference type="Pfam" id="PF13450">
    <property type="entry name" value="NAD_binding_8"/>
    <property type="match status" value="1"/>
</dbReference>
<keyword evidence="5 7" id="KW-0413">Isomerase</keyword>
<dbReference type="Gene3D" id="3.40.50.720">
    <property type="entry name" value="NAD(P)-binding Rossmann-like Domain"/>
    <property type="match status" value="3"/>
</dbReference>
<keyword evidence="8" id="KW-1185">Reference proteome</keyword>
<name>A0ABT5DQ28_9BACT</name>
<evidence type="ECO:0000259" key="6">
    <source>
        <dbReference type="Pfam" id="PF03275"/>
    </source>
</evidence>
<accession>A0ABT5DQ28</accession>
<dbReference type="InterPro" id="IPR015899">
    <property type="entry name" value="UDP-GalPyranose_mutase_C"/>
</dbReference>
<dbReference type="EMBL" id="JAQNDL010000001">
    <property type="protein sequence ID" value="MDC0715699.1"/>
    <property type="molecule type" value="Genomic_DNA"/>
</dbReference>
<dbReference type="InterPro" id="IPR004379">
    <property type="entry name" value="UDP-GALP_mutase"/>
</dbReference>
<evidence type="ECO:0000256" key="3">
    <source>
        <dbReference type="ARBA" id="ARBA00022630"/>
    </source>
</evidence>
<evidence type="ECO:0000313" key="8">
    <source>
        <dbReference type="Proteomes" id="UP001221686"/>
    </source>
</evidence>
<proteinExistence type="inferred from homology"/>
<evidence type="ECO:0000313" key="7">
    <source>
        <dbReference type="EMBL" id="MDC0715699.1"/>
    </source>
</evidence>
<dbReference type="Pfam" id="PF03275">
    <property type="entry name" value="GLF"/>
    <property type="match status" value="1"/>
</dbReference>
<comment type="cofactor">
    <cofactor evidence="1">
        <name>FAD</name>
        <dbReference type="ChEBI" id="CHEBI:57692"/>
    </cofactor>
</comment>
<dbReference type="NCBIfam" id="TIGR00031">
    <property type="entry name" value="UDP-GALP_mutase"/>
    <property type="match status" value="1"/>
</dbReference>
<dbReference type="SUPFAM" id="SSF51971">
    <property type="entry name" value="Nucleotide-binding domain"/>
    <property type="match status" value="1"/>
</dbReference>
<dbReference type="PANTHER" id="PTHR21197:SF0">
    <property type="entry name" value="UDP-GALACTOPYRANOSE MUTASE"/>
    <property type="match status" value="1"/>
</dbReference>
<sequence>MFDYLIVGAGFAGSVLAERLAADAGKRVLVVDRRPHIAGNAYDHYDDSGILVHKYGPHIFHTNSSEVFDYLGRFTEWRAYEHRVLASVDGQLVPVPINLDTVNRLYGLRLSSSELEQFFAERAERVECVRTSEDVIVSRVGRELYTKFFRNYTRKQWGLDPSELDASVTARVPVRSNRDDRYFGDTYQAMPSRGYTRMFERMLAHPNIKVMLNADFREIVGEVGYRELIYTGPVDEYFDHRFGKLPYRSLRFRHETVDKPVFQRAPVVNYPNEHPYTRITEFKYLTGQDHGKTSVVYEYPCDDGDPYYPIPRPENAELYRRYKALADATPGVHFVGRLGTYRYYNMDQVVAQALTLYARLRG</sequence>
<reference evidence="7 8" key="1">
    <citation type="submission" date="2022-11" db="EMBL/GenBank/DDBJ databases">
        <title>Minimal conservation of predation-associated metabolite biosynthetic gene clusters underscores biosynthetic potential of Myxococcota including descriptions for ten novel species: Archangium lansinium sp. nov., Myxococcus landrumus sp. nov., Nannocystis bai.</title>
        <authorList>
            <person name="Ahearne A."/>
            <person name="Stevens C."/>
            <person name="Dowd S."/>
        </authorList>
    </citation>
    <scope>NUCLEOTIDE SEQUENCE [LARGE SCALE GENOMIC DNA]</scope>
    <source>
        <strain evidence="7 8">BB15-2</strain>
    </source>
</reference>
<evidence type="ECO:0000256" key="5">
    <source>
        <dbReference type="ARBA" id="ARBA00023235"/>
    </source>
</evidence>
<keyword evidence="4" id="KW-0274">FAD</keyword>
<keyword evidence="3" id="KW-0285">Flavoprotein</keyword>
<dbReference type="SUPFAM" id="SSF54373">
    <property type="entry name" value="FAD-linked reductases, C-terminal domain"/>
    <property type="match status" value="1"/>
</dbReference>
<dbReference type="EC" id="5.4.99.9" evidence="7"/>
<organism evidence="7 8">
    <name type="scientific">Nannocystis bainbridge</name>
    <dbReference type="NCBI Taxonomy" id="2995303"/>
    <lineage>
        <taxon>Bacteria</taxon>
        <taxon>Pseudomonadati</taxon>
        <taxon>Myxococcota</taxon>
        <taxon>Polyangia</taxon>
        <taxon>Nannocystales</taxon>
        <taxon>Nannocystaceae</taxon>
        <taxon>Nannocystis</taxon>
    </lineage>
</organism>
<evidence type="ECO:0000256" key="2">
    <source>
        <dbReference type="ARBA" id="ARBA00009321"/>
    </source>
</evidence>
<protein>
    <submittedName>
        <fullName evidence="7">UDP-galactopyranose mutase</fullName>
        <ecNumber evidence="7">5.4.99.9</ecNumber>
    </submittedName>
</protein>
<dbReference type="RefSeq" id="WP_272084124.1">
    <property type="nucleotide sequence ID" value="NZ_JAQNDL010000001.1"/>
</dbReference>
<gene>
    <name evidence="7" type="primary">glf</name>
    <name evidence="7" type="ORF">POL25_02275</name>
</gene>